<feature type="transmembrane region" description="Helical" evidence="1">
    <location>
        <begin position="84"/>
        <end position="105"/>
    </location>
</feature>
<dbReference type="SUPFAM" id="SSF81321">
    <property type="entry name" value="Family A G protein-coupled receptor-like"/>
    <property type="match status" value="1"/>
</dbReference>
<keyword evidence="1" id="KW-0812">Transmembrane</keyword>
<dbReference type="Proteomes" id="UP001143543">
    <property type="component" value="Unassembled WGS sequence"/>
</dbReference>
<keyword evidence="1" id="KW-0472">Membrane</keyword>
<protein>
    <recommendedName>
        <fullName evidence="4">Tic20 family protein Ycf60</fullName>
    </recommendedName>
</protein>
<evidence type="ECO:0008006" key="4">
    <source>
        <dbReference type="Google" id="ProtNLM"/>
    </source>
</evidence>
<dbReference type="RefSeq" id="WP_281763554.1">
    <property type="nucleotide sequence ID" value="NZ_BRVO01000001.1"/>
</dbReference>
<sequence>MKTPLLKILIGLLLLSFVGIKYHPEFNEPDFFIKHKPSLKMEYRSPLAETDSDISLLSKQDQAEELAYREFVGTYMNYDLFDDIAPLIIALIMYCFSTGILQIAIKRRRRKPNNLKRKITSYLGNLMLFFVLYAFYWNVYSNGVVLIVTYAVASLSFQYVLFKWNRKKKKKKPTHNDYGLRKNYN</sequence>
<keyword evidence="1" id="KW-1133">Transmembrane helix</keyword>
<dbReference type="EMBL" id="BRVO01000001">
    <property type="protein sequence ID" value="GLB47891.1"/>
    <property type="molecule type" value="Genomic_DNA"/>
</dbReference>
<organism evidence="2 3">
    <name type="scientific">Neptunitalea lumnitzerae</name>
    <dbReference type="NCBI Taxonomy" id="2965509"/>
    <lineage>
        <taxon>Bacteria</taxon>
        <taxon>Pseudomonadati</taxon>
        <taxon>Bacteroidota</taxon>
        <taxon>Flavobacteriia</taxon>
        <taxon>Flavobacteriales</taxon>
        <taxon>Flavobacteriaceae</taxon>
        <taxon>Neptunitalea</taxon>
    </lineage>
</organism>
<evidence type="ECO:0000313" key="3">
    <source>
        <dbReference type="Proteomes" id="UP001143543"/>
    </source>
</evidence>
<keyword evidence="3" id="KW-1185">Reference proteome</keyword>
<gene>
    <name evidence="2" type="ORF">Y10_02590</name>
</gene>
<name>A0ABQ5MEZ9_9FLAO</name>
<comment type="caution">
    <text evidence="2">The sequence shown here is derived from an EMBL/GenBank/DDBJ whole genome shotgun (WGS) entry which is preliminary data.</text>
</comment>
<proteinExistence type="predicted"/>
<accession>A0ABQ5MEZ9</accession>
<feature type="transmembrane region" description="Helical" evidence="1">
    <location>
        <begin position="119"/>
        <end position="137"/>
    </location>
</feature>
<feature type="transmembrane region" description="Helical" evidence="1">
    <location>
        <begin position="143"/>
        <end position="162"/>
    </location>
</feature>
<evidence type="ECO:0000313" key="2">
    <source>
        <dbReference type="EMBL" id="GLB47891.1"/>
    </source>
</evidence>
<evidence type="ECO:0000256" key="1">
    <source>
        <dbReference type="SAM" id="Phobius"/>
    </source>
</evidence>
<reference evidence="2" key="1">
    <citation type="submission" date="2022-07" db="EMBL/GenBank/DDBJ databases">
        <title>Taxonomy of Novel Oxalotrophic and Methylotrophic Bacteria.</title>
        <authorList>
            <person name="Sahin N."/>
            <person name="Tani A."/>
        </authorList>
    </citation>
    <scope>NUCLEOTIDE SEQUENCE</scope>
    <source>
        <strain evidence="2">Y10</strain>
    </source>
</reference>